<protein>
    <submittedName>
        <fullName evidence="12">Polysialic acid transport protein kpsM</fullName>
    </submittedName>
</protein>
<reference evidence="12 13" key="1">
    <citation type="submission" date="2018-06" db="EMBL/GenBank/DDBJ databases">
        <authorList>
            <consortium name="Pathogen Informatics"/>
            <person name="Doyle S."/>
        </authorList>
    </citation>
    <scope>NUCLEOTIDE SEQUENCE [LARGE SCALE GENOMIC DNA]</scope>
    <source>
        <strain evidence="12 13">NCTC11166</strain>
    </source>
</reference>
<keyword evidence="9 10" id="KW-0472">Membrane</keyword>
<evidence type="ECO:0000256" key="4">
    <source>
        <dbReference type="ARBA" id="ARBA00022475"/>
    </source>
</evidence>
<keyword evidence="7 10" id="KW-1133">Transmembrane helix</keyword>
<feature type="transmembrane region" description="Helical" evidence="10">
    <location>
        <begin position="184"/>
        <end position="202"/>
    </location>
</feature>
<sequence>MVLWSFTKPAYEHGIRLAPFVMTAYMSLILMRHLIGYLAGALQGNMGLLYHRQIGPLHIFSARILLELAGATIAYAIVYVFLLAIGQVSLPSNYLLLYAGWFLLAFISSGFALILTGLAMRFDVMERLIGLIGYLMIPLSGVFTMVAWLPHGFRHVLLLLPFVHPVEMMRSAVFGEFVKTYYDIPYALAFGLVFNVAGLLLVSSARHLIETDS</sequence>
<feature type="domain" description="ABC-2 type transporter transmembrane" evidence="11">
    <location>
        <begin position="56"/>
        <end position="174"/>
    </location>
</feature>
<evidence type="ECO:0000256" key="1">
    <source>
        <dbReference type="ARBA" id="ARBA00004651"/>
    </source>
</evidence>
<evidence type="ECO:0000256" key="8">
    <source>
        <dbReference type="ARBA" id="ARBA00023047"/>
    </source>
</evidence>
<keyword evidence="4" id="KW-1003">Cell membrane</keyword>
<dbReference type="PANTHER" id="PTHR30413">
    <property type="entry name" value="INNER MEMBRANE TRANSPORT PERMEASE"/>
    <property type="match status" value="1"/>
</dbReference>
<dbReference type="Pfam" id="PF01061">
    <property type="entry name" value="ABC2_membrane"/>
    <property type="match status" value="1"/>
</dbReference>
<feature type="transmembrane region" description="Helical" evidence="10">
    <location>
        <begin position="94"/>
        <end position="116"/>
    </location>
</feature>
<dbReference type="GO" id="GO:0140359">
    <property type="term" value="F:ABC-type transporter activity"/>
    <property type="evidence" value="ECO:0007669"/>
    <property type="project" value="InterPro"/>
</dbReference>
<dbReference type="EMBL" id="UAQP01000014">
    <property type="protein sequence ID" value="SPU55107.1"/>
    <property type="molecule type" value="Genomic_DNA"/>
</dbReference>
<evidence type="ECO:0000313" key="13">
    <source>
        <dbReference type="Proteomes" id="UP000251186"/>
    </source>
</evidence>
<keyword evidence="5" id="KW-0762">Sugar transport</keyword>
<evidence type="ECO:0000256" key="9">
    <source>
        <dbReference type="ARBA" id="ARBA00023136"/>
    </source>
</evidence>
<dbReference type="GO" id="GO:0015774">
    <property type="term" value="P:polysaccharide transport"/>
    <property type="evidence" value="ECO:0007669"/>
    <property type="project" value="UniProtKB-KW"/>
</dbReference>
<keyword evidence="6 10" id="KW-0812">Transmembrane</keyword>
<feature type="transmembrane region" description="Helical" evidence="10">
    <location>
        <begin position="128"/>
        <end position="149"/>
    </location>
</feature>
<dbReference type="PANTHER" id="PTHR30413:SF10">
    <property type="entry name" value="CAPSULE POLYSACCHARIDE EXPORT INNER-MEMBRANE PROTEIN CTRC"/>
    <property type="match status" value="1"/>
</dbReference>
<evidence type="ECO:0000256" key="7">
    <source>
        <dbReference type="ARBA" id="ARBA00022989"/>
    </source>
</evidence>
<dbReference type="GO" id="GO:0043190">
    <property type="term" value="C:ATP-binding cassette (ABC) transporter complex"/>
    <property type="evidence" value="ECO:0007669"/>
    <property type="project" value="InterPro"/>
</dbReference>
<evidence type="ECO:0000256" key="10">
    <source>
        <dbReference type="SAM" id="Phobius"/>
    </source>
</evidence>
<dbReference type="AlphaFoldDB" id="A0A2X1BED9"/>
<dbReference type="PRINTS" id="PR00164">
    <property type="entry name" value="ABC2TRNSPORT"/>
</dbReference>
<gene>
    <name evidence="12" type="primary">kpsM</name>
    <name evidence="12" type="ORF">NCTC11166_02501</name>
</gene>
<dbReference type="InterPro" id="IPR013525">
    <property type="entry name" value="ABC2_TM"/>
</dbReference>
<dbReference type="Proteomes" id="UP000251186">
    <property type="component" value="Unassembled WGS sequence"/>
</dbReference>
<evidence type="ECO:0000256" key="6">
    <source>
        <dbReference type="ARBA" id="ARBA00022692"/>
    </source>
</evidence>
<name>A0A2X1BED9_BREVE</name>
<feature type="transmembrane region" description="Helical" evidence="10">
    <location>
        <begin position="20"/>
        <end position="43"/>
    </location>
</feature>
<dbReference type="GO" id="GO:0015920">
    <property type="term" value="P:lipopolysaccharide transport"/>
    <property type="evidence" value="ECO:0007669"/>
    <property type="project" value="TreeGrafter"/>
</dbReference>
<proteinExistence type="inferred from homology"/>
<comment type="subcellular location">
    <subcellularLocation>
        <location evidence="1">Cell membrane</location>
        <topology evidence="1">Multi-pass membrane protein</topology>
    </subcellularLocation>
</comment>
<evidence type="ECO:0000313" key="12">
    <source>
        <dbReference type="EMBL" id="SPU55107.1"/>
    </source>
</evidence>
<feature type="transmembrane region" description="Helical" evidence="10">
    <location>
        <begin position="64"/>
        <end position="88"/>
    </location>
</feature>
<comment type="similarity">
    <text evidence="2">Belongs to the ABC-2 integral membrane protein family.</text>
</comment>
<evidence type="ECO:0000256" key="3">
    <source>
        <dbReference type="ARBA" id="ARBA00022448"/>
    </source>
</evidence>
<keyword evidence="8" id="KW-0625">Polysaccharide transport</keyword>
<evidence type="ECO:0000259" key="11">
    <source>
        <dbReference type="Pfam" id="PF01061"/>
    </source>
</evidence>
<evidence type="ECO:0000256" key="2">
    <source>
        <dbReference type="ARBA" id="ARBA00007783"/>
    </source>
</evidence>
<accession>A0A2X1BED9</accession>
<evidence type="ECO:0000256" key="5">
    <source>
        <dbReference type="ARBA" id="ARBA00022597"/>
    </source>
</evidence>
<keyword evidence="3" id="KW-0813">Transport</keyword>
<organism evidence="12 13">
    <name type="scientific">Brevundimonas vesicularis</name>
    <name type="common">Pseudomonas vesicularis</name>
    <dbReference type="NCBI Taxonomy" id="41276"/>
    <lineage>
        <taxon>Bacteria</taxon>
        <taxon>Pseudomonadati</taxon>
        <taxon>Pseudomonadota</taxon>
        <taxon>Alphaproteobacteria</taxon>
        <taxon>Caulobacterales</taxon>
        <taxon>Caulobacteraceae</taxon>
        <taxon>Brevundimonas</taxon>
    </lineage>
</organism>
<dbReference type="InterPro" id="IPR000412">
    <property type="entry name" value="ABC_2_transport"/>
</dbReference>